<keyword evidence="3" id="KW-1185">Reference proteome</keyword>
<gene>
    <name evidence="2" type="ORF">GN138_09310</name>
</gene>
<protein>
    <recommendedName>
        <fullName evidence="1">DUF6268 domain-containing protein</fullName>
    </recommendedName>
</protein>
<accession>A0A6L6U8H0</accession>
<dbReference type="EMBL" id="WOWS01000003">
    <property type="protein sequence ID" value="MUU78641.1"/>
    <property type="molecule type" value="Genomic_DNA"/>
</dbReference>
<proteinExistence type="predicted"/>
<dbReference type="InterPro" id="IPR046235">
    <property type="entry name" value="DUF6268"/>
</dbReference>
<dbReference type="AlphaFoldDB" id="A0A6L6U8H0"/>
<name>A0A6L6U8H0_9FLAO</name>
<evidence type="ECO:0000313" key="2">
    <source>
        <dbReference type="EMBL" id="MUU78641.1"/>
    </source>
</evidence>
<organism evidence="2 3">
    <name type="scientific">Winogradskyella endarachnes</name>
    <dbReference type="NCBI Taxonomy" id="2681965"/>
    <lineage>
        <taxon>Bacteria</taxon>
        <taxon>Pseudomonadati</taxon>
        <taxon>Bacteroidota</taxon>
        <taxon>Flavobacteriia</taxon>
        <taxon>Flavobacteriales</taxon>
        <taxon>Flavobacteriaceae</taxon>
        <taxon>Winogradskyella</taxon>
    </lineage>
</organism>
<dbReference type="RefSeq" id="WP_157363529.1">
    <property type="nucleotide sequence ID" value="NZ_WOWS01000003.1"/>
</dbReference>
<reference evidence="2 3" key="1">
    <citation type="submission" date="2019-12" db="EMBL/GenBank/DDBJ databases">
        <authorList>
            <person name="Li J."/>
        </authorList>
    </citation>
    <scope>NUCLEOTIDE SEQUENCE [LARGE SCALE GENOMIC DNA]</scope>
    <source>
        <strain evidence="2 3">HL2-2</strain>
    </source>
</reference>
<comment type="caution">
    <text evidence="2">The sequence shown here is derived from an EMBL/GenBank/DDBJ whole genome shotgun (WGS) entry which is preliminary data.</text>
</comment>
<dbReference type="Proteomes" id="UP000478208">
    <property type="component" value="Unassembled WGS sequence"/>
</dbReference>
<sequence length="312" mass="35414">MNKWYKLVTIRNTFKKYLIISFLLIVHLATAQSFEPFAIRYSRLPQAGVNQADNDQYELVEREPLQVIDVNLRSPFEIGDKGFRLGPFLNYTKAFQEVDNWAFTGDRPADASQFGIGLAALLPVSKRVSLVSILGADQGTNDGVPWTWDNNLYKVGLGFILNMDKTERPYQMGLTLVYTELLGFPILNLIYKREFSDKWSVNLALPNYGIIDYSLSENTKIRFEERFSVGRFALSENENNIGSYNISRVTLSAGILQHISGPVFFQGSVGLTIWNRSALFDNSNEQLDMLRYEIPQPAVNFGILVNINAKNE</sequence>
<evidence type="ECO:0000259" key="1">
    <source>
        <dbReference type="Pfam" id="PF19783"/>
    </source>
</evidence>
<evidence type="ECO:0000313" key="3">
    <source>
        <dbReference type="Proteomes" id="UP000478208"/>
    </source>
</evidence>
<dbReference type="Pfam" id="PF19783">
    <property type="entry name" value="DUF6268"/>
    <property type="match status" value="1"/>
</dbReference>
<feature type="domain" description="DUF6268" evidence="1">
    <location>
        <begin position="109"/>
        <end position="283"/>
    </location>
</feature>